<protein>
    <recommendedName>
        <fullName evidence="4">PLD phosphodiesterase domain-containing protein</fullName>
    </recommendedName>
</protein>
<feature type="region of interest" description="Disordered" evidence="1">
    <location>
        <begin position="496"/>
        <end position="521"/>
    </location>
</feature>
<name>A0ABU9TGG2_9GAMM</name>
<dbReference type="RefSeq" id="WP_342879660.1">
    <property type="nucleotide sequence ID" value="NZ_JBBMQX010000006.1"/>
</dbReference>
<organism evidence="2 3">
    <name type="scientific">Pseudoalteromonas arctica</name>
    <dbReference type="NCBI Taxonomy" id="394751"/>
    <lineage>
        <taxon>Bacteria</taxon>
        <taxon>Pseudomonadati</taxon>
        <taxon>Pseudomonadota</taxon>
        <taxon>Gammaproteobacteria</taxon>
        <taxon>Alteromonadales</taxon>
        <taxon>Pseudoalteromonadaceae</taxon>
        <taxon>Pseudoalteromonas</taxon>
    </lineage>
</organism>
<evidence type="ECO:0000256" key="1">
    <source>
        <dbReference type="SAM" id="MobiDB-lite"/>
    </source>
</evidence>
<accession>A0ABU9TGG2</accession>
<proteinExistence type="predicted"/>
<evidence type="ECO:0000313" key="2">
    <source>
        <dbReference type="EMBL" id="MEM5532806.1"/>
    </source>
</evidence>
<dbReference type="Proteomes" id="UP001457661">
    <property type="component" value="Unassembled WGS sequence"/>
</dbReference>
<comment type="caution">
    <text evidence="2">The sequence shown here is derived from an EMBL/GenBank/DDBJ whole genome shotgun (WGS) entry which is preliminary data.</text>
</comment>
<evidence type="ECO:0000313" key="3">
    <source>
        <dbReference type="Proteomes" id="UP001457661"/>
    </source>
</evidence>
<dbReference type="EMBL" id="JBBMQX010000006">
    <property type="protein sequence ID" value="MEM5532806.1"/>
    <property type="molecule type" value="Genomic_DNA"/>
</dbReference>
<gene>
    <name evidence="2" type="ORF">WNY57_10220</name>
</gene>
<sequence length="666" mass="74800">MSSNSLIRDAFQQLIDTFDGGNIDSLLFTSFNFSASFFENNVLLLAAGCSIKDAGSITAAQLNEALAKTEITVVCDRSTFPEPKSNYRYGQLAVGLKGAFFHPKIILATGTLKNGESAAELIVGSCNLTLSGWGLNREVAGTCKVGKQQADNLLPLIQWLSKKAKDEVDYLNTEDDDVNEEGNIRQNLKSIETFLTNERRKNIDSSPKFILRLPSAKTSKTYLDLLTSGVSQPVTSCRIVSPFWSNREKLEPLLDTLFEKKGSKNVTFVPSVNHEGSYCFPSDMRDFIKESCFGYEGFANDDRYTHAKYVSLITKNATHCFIGSANFTQAAMGRLDQGNVEAMLHYQIKGAAPTDIGFITLNESDMNWADDSETDEQAPEVSPYVTYASYNWKTQYFNCVLECEDDAFEVIEGPRFNCKNLDFKKQADGTYLASLKLSVRQPVYLIEIPFVDHDNNELCVYQGLVAQWNAEEDELVYSPKPQLSKIMDDLRALDPMKGPKGARGSKGSATEPGEKEDEEEREFDFFSIYQAFYKLRKYFLSHPKKDPFDSGTVFSLALMFRAISLEIDNKMLKPGELNNEDVIYYFIFLSELVSTAKVLATNSTFENSSVLIDKIEMIVADLELPFKQLMSESRILKQFLQSDSVEQSTVEAILGWFKEQVNYTHG</sequence>
<dbReference type="Gene3D" id="3.30.870.10">
    <property type="entry name" value="Endonuclease Chain A"/>
    <property type="match status" value="2"/>
</dbReference>
<reference evidence="2 3" key="1">
    <citation type="submission" date="2024-03" db="EMBL/GenBank/DDBJ databases">
        <title>Community enrichment and isolation of bacterial strains for fucoidan degradation.</title>
        <authorList>
            <person name="Sichert A."/>
        </authorList>
    </citation>
    <scope>NUCLEOTIDE SEQUENCE [LARGE SCALE GENOMIC DNA]</scope>
    <source>
        <strain evidence="2 3">AS26</strain>
    </source>
</reference>
<keyword evidence="3" id="KW-1185">Reference proteome</keyword>
<evidence type="ECO:0008006" key="4">
    <source>
        <dbReference type="Google" id="ProtNLM"/>
    </source>
</evidence>